<gene>
    <name evidence="1" type="ORF">NA56DRAFT_647891</name>
</gene>
<evidence type="ECO:0008006" key="3">
    <source>
        <dbReference type="Google" id="ProtNLM"/>
    </source>
</evidence>
<dbReference type="OrthoDB" id="61870at2759"/>
<dbReference type="InterPro" id="IPR016181">
    <property type="entry name" value="Acyl_CoA_acyltransferase"/>
</dbReference>
<reference evidence="1 2" key="1">
    <citation type="submission" date="2016-05" db="EMBL/GenBank/DDBJ databases">
        <title>A degradative enzymes factory behind the ericoid mycorrhizal symbiosis.</title>
        <authorList>
            <consortium name="DOE Joint Genome Institute"/>
            <person name="Martino E."/>
            <person name="Morin E."/>
            <person name="Grelet G."/>
            <person name="Kuo A."/>
            <person name="Kohler A."/>
            <person name="Daghino S."/>
            <person name="Barry K."/>
            <person name="Choi C."/>
            <person name="Cichocki N."/>
            <person name="Clum A."/>
            <person name="Copeland A."/>
            <person name="Hainaut M."/>
            <person name="Haridas S."/>
            <person name="Labutti K."/>
            <person name="Lindquist E."/>
            <person name="Lipzen A."/>
            <person name="Khouja H.-R."/>
            <person name="Murat C."/>
            <person name="Ohm R."/>
            <person name="Olson A."/>
            <person name="Spatafora J."/>
            <person name="Veneault-Fourrey C."/>
            <person name="Henrissat B."/>
            <person name="Grigoriev I."/>
            <person name="Martin F."/>
            <person name="Perotto S."/>
        </authorList>
    </citation>
    <scope>NUCLEOTIDE SEQUENCE [LARGE SCALE GENOMIC DNA]</scope>
    <source>
        <strain evidence="1 2">UAMH 7357</strain>
    </source>
</reference>
<dbReference type="PANTHER" id="PTHR20958:SF6">
    <property type="entry name" value="GLYCINE N-ACYLTRANSFERASE-LIKE PROTEIN"/>
    <property type="match status" value="1"/>
</dbReference>
<dbReference type="InterPro" id="IPR053225">
    <property type="entry name" value="Acyl-CoA_N-acyltransferase"/>
</dbReference>
<dbReference type="AlphaFoldDB" id="A0A2J6PWP9"/>
<organism evidence="1 2">
    <name type="scientific">Hyaloscypha hepaticicola</name>
    <dbReference type="NCBI Taxonomy" id="2082293"/>
    <lineage>
        <taxon>Eukaryota</taxon>
        <taxon>Fungi</taxon>
        <taxon>Dikarya</taxon>
        <taxon>Ascomycota</taxon>
        <taxon>Pezizomycotina</taxon>
        <taxon>Leotiomycetes</taxon>
        <taxon>Helotiales</taxon>
        <taxon>Hyaloscyphaceae</taxon>
        <taxon>Hyaloscypha</taxon>
    </lineage>
</organism>
<proteinExistence type="predicted"/>
<dbReference type="STRING" id="1745343.A0A2J6PWP9"/>
<protein>
    <recommendedName>
        <fullName evidence="3">FR47-like domain-containing protein</fullName>
    </recommendedName>
</protein>
<dbReference type="PANTHER" id="PTHR20958">
    <property type="entry name" value="GLYCINE N-ACYLTRANSFERASE-LIKE PROTEIN"/>
    <property type="match status" value="1"/>
</dbReference>
<name>A0A2J6PWP9_9HELO</name>
<sequence length="292" mass="32407">MEITIKDNAEAPELVLQVLEEQLPYSLATLRRLQFMSHPGGAKTPDSHVLSTFDTSSPGQEFFIACLDFSRGPDTEMWLYSSLENPSLSSDQAICEAQILSLISRVREIEAAYSAQRATPGILLIGSLHKRVFEILQKHGLVQSHTPEHLKFLFRFEDLPLGRELPDGMVFSEVGAEDIPLVLSRTAIPYQARFMKLNPSACVKSSAGVPIAWAFLGPDGSLKALHCEEEYRGRGLAKAVSLKLFRERAVDLVNDGMYHADVAVDNLQSQGMCMSLKGTVGWSIYWAWVHIS</sequence>
<dbReference type="Proteomes" id="UP000235672">
    <property type="component" value="Unassembled WGS sequence"/>
</dbReference>
<evidence type="ECO:0000313" key="2">
    <source>
        <dbReference type="Proteomes" id="UP000235672"/>
    </source>
</evidence>
<dbReference type="EMBL" id="KZ613494">
    <property type="protein sequence ID" value="PMD18439.1"/>
    <property type="molecule type" value="Genomic_DNA"/>
</dbReference>
<dbReference type="SUPFAM" id="SSF55729">
    <property type="entry name" value="Acyl-CoA N-acyltransferases (Nat)"/>
    <property type="match status" value="1"/>
</dbReference>
<accession>A0A2J6PWP9</accession>
<dbReference type="Gene3D" id="3.40.630.30">
    <property type="match status" value="1"/>
</dbReference>
<evidence type="ECO:0000313" key="1">
    <source>
        <dbReference type="EMBL" id="PMD18439.1"/>
    </source>
</evidence>
<keyword evidence="2" id="KW-1185">Reference proteome</keyword>